<dbReference type="Proteomes" id="UP000282613">
    <property type="component" value="Unassembled WGS sequence"/>
</dbReference>
<proteinExistence type="predicted"/>
<keyword evidence="1" id="KW-0175">Coiled coil</keyword>
<reference evidence="2 3" key="2">
    <citation type="submission" date="2018-11" db="EMBL/GenBank/DDBJ databases">
        <authorList>
            <consortium name="Pathogen Informatics"/>
        </authorList>
    </citation>
    <scope>NUCLEOTIDE SEQUENCE [LARGE SCALE GENOMIC DNA]</scope>
</reference>
<dbReference type="WBParaSite" id="TASK_0000411001-mRNA-1">
    <property type="protein sequence ID" value="TASK_0000411001-mRNA-1"/>
    <property type="gene ID" value="TASK_0000411001"/>
</dbReference>
<evidence type="ECO:0000313" key="2">
    <source>
        <dbReference type="EMBL" id="VDK32885.1"/>
    </source>
</evidence>
<evidence type="ECO:0000313" key="4">
    <source>
        <dbReference type="WBParaSite" id="TASK_0000411001-mRNA-1"/>
    </source>
</evidence>
<feature type="coiled-coil region" evidence="1">
    <location>
        <begin position="14"/>
        <end position="48"/>
    </location>
</feature>
<keyword evidence="3" id="KW-1185">Reference proteome</keyword>
<dbReference type="EMBL" id="UYRS01018329">
    <property type="protein sequence ID" value="VDK32885.1"/>
    <property type="molecule type" value="Genomic_DNA"/>
</dbReference>
<accession>A0A0R3W2N7</accession>
<feature type="coiled-coil region" evidence="1">
    <location>
        <begin position="100"/>
        <end position="176"/>
    </location>
</feature>
<dbReference type="OrthoDB" id="311279at2759"/>
<name>A0A0R3W2N7_TAEAS</name>
<reference evidence="4" key="1">
    <citation type="submission" date="2016-04" db="UniProtKB">
        <authorList>
            <consortium name="WormBaseParasite"/>
        </authorList>
    </citation>
    <scope>IDENTIFICATION</scope>
</reference>
<protein>
    <submittedName>
        <fullName evidence="4">Nucleoprotein TPR</fullName>
    </submittedName>
</protein>
<gene>
    <name evidence="2" type="ORF">TASK_LOCUS4111</name>
</gene>
<evidence type="ECO:0000256" key="1">
    <source>
        <dbReference type="SAM" id="Coils"/>
    </source>
</evidence>
<evidence type="ECO:0000313" key="3">
    <source>
        <dbReference type="Proteomes" id="UP000282613"/>
    </source>
</evidence>
<sequence length="427" mass="49329">MKSREELSRATEEIEVAHTECLNVTKELEKLKTEYEQLRIHSKTAQEREIVLRELERQHITESKEEVINRLSSLLGSDTETLAALYRENSQMCAQYHLVVGEAEKSKRLYDTQMSELKNELIRAIEGLASAKTDRAALATKCESLSEEMESLAKGLTRAQTDLKAARQRIVDCERARLSSEKHHEGRVHCLRTELNNCRLVAQRERVEIERQRDQLAFQVQGSIFQHSPFLTLVNLQYFTERFLSDLANQMALSLAKFEETEALHQQRLQEMMQRESDLRKTIADSTEESRKRSVEMLHQLECTQSRLRELTAQHKDMTQVLAEVRTSAINDTSETLKSETQKKLSLSEAQNSALKDELSMVRHELTARQNQIQSLECALKEITSADDQLPEKQRMKLIEKISQLNAELAAKSYEAEQSRQENEKLR</sequence>
<feature type="coiled-coil region" evidence="1">
    <location>
        <begin position="255"/>
        <end position="358"/>
    </location>
</feature>
<organism evidence="4">
    <name type="scientific">Taenia asiatica</name>
    <name type="common">Asian tapeworm</name>
    <dbReference type="NCBI Taxonomy" id="60517"/>
    <lineage>
        <taxon>Eukaryota</taxon>
        <taxon>Metazoa</taxon>
        <taxon>Spiralia</taxon>
        <taxon>Lophotrochozoa</taxon>
        <taxon>Platyhelminthes</taxon>
        <taxon>Cestoda</taxon>
        <taxon>Eucestoda</taxon>
        <taxon>Cyclophyllidea</taxon>
        <taxon>Taeniidae</taxon>
        <taxon>Taenia</taxon>
    </lineage>
</organism>
<dbReference type="AlphaFoldDB" id="A0A0R3W2N7"/>